<feature type="region of interest" description="Disordered" evidence="1">
    <location>
        <begin position="138"/>
        <end position="219"/>
    </location>
</feature>
<keyword evidence="3" id="KW-1185">Reference proteome</keyword>
<evidence type="ECO:0000313" key="3">
    <source>
        <dbReference type="Proteomes" id="UP000654913"/>
    </source>
</evidence>
<feature type="region of interest" description="Disordered" evidence="1">
    <location>
        <begin position="413"/>
        <end position="445"/>
    </location>
</feature>
<feature type="compositionally biased region" description="Polar residues" evidence="1">
    <location>
        <begin position="251"/>
        <end position="261"/>
    </location>
</feature>
<feature type="region of interest" description="Disordered" evidence="1">
    <location>
        <begin position="82"/>
        <end position="106"/>
    </location>
</feature>
<dbReference type="GO" id="GO:0046982">
    <property type="term" value="F:protein heterodimerization activity"/>
    <property type="evidence" value="ECO:0007669"/>
    <property type="project" value="InterPro"/>
</dbReference>
<feature type="compositionally biased region" description="Basic residues" evidence="1">
    <location>
        <begin position="1"/>
        <end position="10"/>
    </location>
</feature>
<dbReference type="OrthoDB" id="2420608at2759"/>
<dbReference type="AlphaFoldDB" id="A0A7R8AL37"/>
<dbReference type="PANTHER" id="PTHR15992">
    <property type="entry name" value="HOLLIDAY JUNCTION RECOGNITION PROTEIN"/>
    <property type="match status" value="1"/>
</dbReference>
<feature type="compositionally biased region" description="Acidic residues" evidence="1">
    <location>
        <begin position="312"/>
        <end position="325"/>
    </location>
</feature>
<organism evidence="2 3">
    <name type="scientific">Aspergillus puulaauensis</name>
    <dbReference type="NCBI Taxonomy" id="1220207"/>
    <lineage>
        <taxon>Eukaryota</taxon>
        <taxon>Fungi</taxon>
        <taxon>Dikarya</taxon>
        <taxon>Ascomycota</taxon>
        <taxon>Pezizomycotina</taxon>
        <taxon>Eurotiomycetes</taxon>
        <taxon>Eurotiomycetidae</taxon>
        <taxon>Eurotiales</taxon>
        <taxon>Aspergillaceae</taxon>
        <taxon>Aspergillus</taxon>
    </lineage>
</organism>
<dbReference type="Gene3D" id="1.10.20.10">
    <property type="entry name" value="Histone, subunit A"/>
    <property type="match status" value="1"/>
</dbReference>
<dbReference type="PANTHER" id="PTHR15992:SF5">
    <property type="entry name" value="HOLLIDAY JUNCTION RECOGNITION PROTEIN"/>
    <property type="match status" value="1"/>
</dbReference>
<evidence type="ECO:0000313" key="2">
    <source>
        <dbReference type="EMBL" id="BCS21265.1"/>
    </source>
</evidence>
<dbReference type="InterPro" id="IPR018465">
    <property type="entry name" value="Scm3/HJURP"/>
</dbReference>
<name>A0A7R8AL37_9EURO</name>
<feature type="compositionally biased region" description="Basic and acidic residues" evidence="1">
    <location>
        <begin position="141"/>
        <end position="158"/>
    </location>
</feature>
<sequence length="561" mass="62283">MESPLKRKRLSLSPAEEDEPSDVDLHEARARNDMRLKSIFEGIFEKYGRDFTDVGDEIDLQTGDIMVNNGHIHTLDGEDNAGAIGDWLSDPDSQAPMNEPLDGAEEEGARARLNTHEGEGSGPERDADHSGRRVVSILSHMRPDPGRSREVIDGDGGRNGDGTPSEAEDDRSSVDSLLDTALSVQGPHIREVGNGGTVKEKANLQPEESDQSQVSRTERLDETVDPIWRVPEINVKLTTPMLLSRSKPKSLDNNTVRSQSPPGAGSIWALPWTSRRNTGGVKSRKQKDSPKKQKKHHSSPIVCDWSFADAPDGSESDDPLQEDYEPSPTPKGSVYIREKRKGPFSAASRRENTCSYCKKSFSEDDYISHLRAVLSDPADNQHDMLELKHQLGVVTNDSTTGSASNATTLTEPIVRPIGTPTSGLEPKGQDASNESTPTGKRARTTLGPDEAKSIIRMRQVHGMKWKEILNHFPQKKLTNIQAWHHIHWNQRRANPPRLSGPWSKAELEKLERLRDQPDLTWPGIRAEMPGRLLAEVEFKLLQLWTGGNISQDDAQPRGEER</sequence>
<dbReference type="GeneID" id="64971270"/>
<feature type="region of interest" description="Disordered" evidence="1">
    <location>
        <begin position="245"/>
        <end position="349"/>
    </location>
</feature>
<dbReference type="GO" id="GO:0042393">
    <property type="term" value="F:histone binding"/>
    <property type="evidence" value="ECO:0007669"/>
    <property type="project" value="InterPro"/>
</dbReference>
<gene>
    <name evidence="2" type="ORF">APUU_21697A</name>
</gene>
<evidence type="ECO:0000256" key="1">
    <source>
        <dbReference type="SAM" id="MobiDB-lite"/>
    </source>
</evidence>
<proteinExistence type="predicted"/>
<reference evidence="2" key="2">
    <citation type="submission" date="2021-02" db="EMBL/GenBank/DDBJ databases">
        <title>Aspergillus puulaauensis MK2 genome sequence.</title>
        <authorList>
            <person name="Futagami T."/>
            <person name="Mori K."/>
            <person name="Kadooka C."/>
            <person name="Tanaka T."/>
        </authorList>
    </citation>
    <scope>NUCLEOTIDE SEQUENCE</scope>
    <source>
        <strain evidence="2">MK2</strain>
    </source>
</reference>
<dbReference type="InterPro" id="IPR009072">
    <property type="entry name" value="Histone-fold"/>
</dbReference>
<dbReference type="GO" id="GO:0005634">
    <property type="term" value="C:nucleus"/>
    <property type="evidence" value="ECO:0007669"/>
    <property type="project" value="InterPro"/>
</dbReference>
<protein>
    <recommendedName>
        <fullName evidence="4">Centromere protein Scm3-domain-containing protein</fullName>
    </recommendedName>
</protein>
<dbReference type="EMBL" id="AP024444">
    <property type="protein sequence ID" value="BCS21265.1"/>
    <property type="molecule type" value="Genomic_DNA"/>
</dbReference>
<dbReference type="KEGG" id="apuu:APUU_21697A"/>
<dbReference type="Proteomes" id="UP000654913">
    <property type="component" value="Chromosome 2"/>
</dbReference>
<dbReference type="RefSeq" id="XP_041553459.1">
    <property type="nucleotide sequence ID" value="XM_041700478.1"/>
</dbReference>
<dbReference type="Pfam" id="PF10384">
    <property type="entry name" value="Scm3"/>
    <property type="match status" value="1"/>
</dbReference>
<accession>A0A7R8AL37</accession>
<feature type="region of interest" description="Disordered" evidence="1">
    <location>
        <begin position="1"/>
        <end position="28"/>
    </location>
</feature>
<evidence type="ECO:0008006" key="4">
    <source>
        <dbReference type="Google" id="ProtNLM"/>
    </source>
</evidence>
<reference evidence="2" key="1">
    <citation type="submission" date="2021-01" db="EMBL/GenBank/DDBJ databases">
        <authorList>
            <consortium name="Aspergillus puulaauensis MK2 genome sequencing consortium"/>
            <person name="Kazuki M."/>
            <person name="Futagami T."/>
        </authorList>
    </citation>
    <scope>NUCLEOTIDE SEQUENCE</scope>
    <source>
        <strain evidence="2">MK2</strain>
    </source>
</reference>